<keyword evidence="2" id="KW-0472">Membrane</keyword>
<dbReference type="EMBL" id="MU155180">
    <property type="protein sequence ID" value="KAF9481324.1"/>
    <property type="molecule type" value="Genomic_DNA"/>
</dbReference>
<feature type="transmembrane region" description="Helical" evidence="2">
    <location>
        <begin position="51"/>
        <end position="70"/>
    </location>
</feature>
<feature type="transmembrane region" description="Helical" evidence="2">
    <location>
        <begin position="102"/>
        <end position="121"/>
    </location>
</feature>
<feature type="transmembrane region" description="Helical" evidence="2">
    <location>
        <begin position="217"/>
        <end position="239"/>
    </location>
</feature>
<keyword evidence="4" id="KW-1185">Reference proteome</keyword>
<keyword evidence="2" id="KW-1133">Transmembrane helix</keyword>
<feature type="transmembrane region" description="Helical" evidence="2">
    <location>
        <begin position="133"/>
        <end position="156"/>
    </location>
</feature>
<protein>
    <submittedName>
        <fullName evidence="3">Uncharacterized protein</fullName>
    </submittedName>
</protein>
<dbReference type="Proteomes" id="UP000807469">
    <property type="component" value="Unassembled WGS sequence"/>
</dbReference>
<sequence length="339" mass="36695">MAMGFYTMSASAGELLGAWCNAVLYGLNILIFGSCMYILLKKRRDGKPVSVFFFSCAIIQFVISTIHVALNLRLIINAFLNVTDGPSASEAYLAQETIPEQIGMKVLYFLNSAIGDAVLVWRMYVVWGRNVHIAVLPSVMVIASVVTGFIATSIIAHGGDASWPLILKYLLASWSLSIIIQVSATCLIAYRIWFLAADIPAHVGPAEEKERTNYTSIIWVIVESGVIYTVSTIILLAFFELNSQASNIIGKALGQISAIVPTLILVRVNLVGEGQKRNPQALSIKFLSSLVPSFGTSQSDQDKSTFESHVDVVPSITLGGSSSTHISNEASRASVEEKA</sequence>
<comment type="caution">
    <text evidence="3">The sequence shown here is derived from an EMBL/GenBank/DDBJ whole genome shotgun (WGS) entry which is preliminary data.</text>
</comment>
<organism evidence="3 4">
    <name type="scientific">Pholiota conissans</name>
    <dbReference type="NCBI Taxonomy" id="109636"/>
    <lineage>
        <taxon>Eukaryota</taxon>
        <taxon>Fungi</taxon>
        <taxon>Dikarya</taxon>
        <taxon>Basidiomycota</taxon>
        <taxon>Agaricomycotina</taxon>
        <taxon>Agaricomycetes</taxon>
        <taxon>Agaricomycetidae</taxon>
        <taxon>Agaricales</taxon>
        <taxon>Agaricineae</taxon>
        <taxon>Strophariaceae</taxon>
        <taxon>Pholiota</taxon>
    </lineage>
</organism>
<keyword evidence="2" id="KW-0812">Transmembrane</keyword>
<feature type="transmembrane region" description="Helical" evidence="2">
    <location>
        <begin position="16"/>
        <end position="39"/>
    </location>
</feature>
<feature type="region of interest" description="Disordered" evidence="1">
    <location>
        <begin position="316"/>
        <end position="339"/>
    </location>
</feature>
<evidence type="ECO:0000256" key="1">
    <source>
        <dbReference type="SAM" id="MobiDB-lite"/>
    </source>
</evidence>
<feature type="transmembrane region" description="Helical" evidence="2">
    <location>
        <begin position="176"/>
        <end position="196"/>
    </location>
</feature>
<feature type="compositionally biased region" description="Polar residues" evidence="1">
    <location>
        <begin position="318"/>
        <end position="331"/>
    </location>
</feature>
<accession>A0A9P5Z570</accession>
<reference evidence="3" key="1">
    <citation type="submission" date="2020-11" db="EMBL/GenBank/DDBJ databases">
        <authorList>
            <consortium name="DOE Joint Genome Institute"/>
            <person name="Ahrendt S."/>
            <person name="Riley R."/>
            <person name="Andreopoulos W."/>
            <person name="Labutti K."/>
            <person name="Pangilinan J."/>
            <person name="Ruiz-Duenas F.J."/>
            <person name="Barrasa J.M."/>
            <person name="Sanchez-Garcia M."/>
            <person name="Camarero S."/>
            <person name="Miyauchi S."/>
            <person name="Serrano A."/>
            <person name="Linde D."/>
            <person name="Babiker R."/>
            <person name="Drula E."/>
            <person name="Ayuso-Fernandez I."/>
            <person name="Pacheco R."/>
            <person name="Padilla G."/>
            <person name="Ferreira P."/>
            <person name="Barriuso J."/>
            <person name="Kellner H."/>
            <person name="Castanera R."/>
            <person name="Alfaro M."/>
            <person name="Ramirez L."/>
            <person name="Pisabarro A.G."/>
            <person name="Kuo A."/>
            <person name="Tritt A."/>
            <person name="Lipzen A."/>
            <person name="He G."/>
            <person name="Yan M."/>
            <person name="Ng V."/>
            <person name="Cullen D."/>
            <person name="Martin F."/>
            <person name="Rosso M.-N."/>
            <person name="Henrissat B."/>
            <person name="Hibbett D."/>
            <person name="Martinez A.T."/>
            <person name="Grigoriev I.V."/>
        </authorList>
    </citation>
    <scope>NUCLEOTIDE SEQUENCE</scope>
    <source>
        <strain evidence="3">CIRM-BRFM 674</strain>
    </source>
</reference>
<dbReference type="OrthoDB" id="3186354at2759"/>
<evidence type="ECO:0000313" key="4">
    <source>
        <dbReference type="Proteomes" id="UP000807469"/>
    </source>
</evidence>
<evidence type="ECO:0000256" key="2">
    <source>
        <dbReference type="SAM" id="Phobius"/>
    </source>
</evidence>
<dbReference type="AlphaFoldDB" id="A0A9P5Z570"/>
<name>A0A9P5Z570_9AGAR</name>
<evidence type="ECO:0000313" key="3">
    <source>
        <dbReference type="EMBL" id="KAF9481324.1"/>
    </source>
</evidence>
<gene>
    <name evidence="3" type="ORF">BDN70DRAFT_876476</name>
</gene>
<proteinExistence type="predicted"/>